<sequence length="288" mass="30372">MDAMRERRPDPWSAATPAEFLDVLKRLRAWAGRPSLRTMTALAGTVDVPGRPPNDLLPVGTLSDNLEGKRLPYLSRESFVEAYVRACLRASGADDTLTAEVVDDWRAARNALAAAVPAEHGAPDAPPTRGEWRPDAAPTQGERRDGAPTARDHAPTTRDDAAPGRGEWRHAPAYPATRAEPDDATPGRGGPPHALHAVPASVGPRHAAADEDDAASPPIRPAVPDADTGSRPDEPDAARASHVQQWLGAFRTGEPVVGRARRFAVVGAAAVLVVLAVTASFPIASGLE</sequence>
<dbReference type="Proteomes" id="UP000612808">
    <property type="component" value="Unassembled WGS sequence"/>
</dbReference>
<reference evidence="3" key="1">
    <citation type="submission" date="2021-01" db="EMBL/GenBank/DDBJ databases">
        <title>Whole genome shotgun sequence of Actinocatenispora rupis NBRC 107355.</title>
        <authorList>
            <person name="Komaki H."/>
            <person name="Tamura T."/>
        </authorList>
    </citation>
    <scope>NUCLEOTIDE SEQUENCE</scope>
    <source>
        <strain evidence="3">NBRC 107355</strain>
    </source>
</reference>
<feature type="compositionally biased region" description="Basic and acidic residues" evidence="1">
    <location>
        <begin position="228"/>
        <end position="239"/>
    </location>
</feature>
<dbReference type="RefSeq" id="WP_203661999.1">
    <property type="nucleotide sequence ID" value="NZ_BAAAZM010000001.1"/>
</dbReference>
<accession>A0A8J3JE16</accession>
<feature type="transmembrane region" description="Helical" evidence="2">
    <location>
        <begin position="263"/>
        <end position="284"/>
    </location>
</feature>
<feature type="compositionally biased region" description="Basic and acidic residues" evidence="1">
    <location>
        <begin position="141"/>
        <end position="170"/>
    </location>
</feature>
<keyword evidence="2" id="KW-1133">Transmembrane helix</keyword>
<dbReference type="EMBL" id="BOMB01000029">
    <property type="protein sequence ID" value="GID14233.1"/>
    <property type="molecule type" value="Genomic_DNA"/>
</dbReference>
<feature type="region of interest" description="Disordered" evidence="1">
    <location>
        <begin position="114"/>
        <end position="241"/>
    </location>
</feature>
<evidence type="ECO:0000313" key="3">
    <source>
        <dbReference type="EMBL" id="GID14233.1"/>
    </source>
</evidence>
<proteinExistence type="predicted"/>
<keyword evidence="2" id="KW-0472">Membrane</keyword>
<evidence type="ECO:0000313" key="4">
    <source>
        <dbReference type="Proteomes" id="UP000612808"/>
    </source>
</evidence>
<gene>
    <name evidence="3" type="ORF">Aru02nite_51220</name>
</gene>
<evidence type="ECO:0000256" key="1">
    <source>
        <dbReference type="SAM" id="MobiDB-lite"/>
    </source>
</evidence>
<dbReference type="AlphaFoldDB" id="A0A8J3JE16"/>
<keyword evidence="4" id="KW-1185">Reference proteome</keyword>
<name>A0A8J3JE16_9ACTN</name>
<protein>
    <submittedName>
        <fullName evidence="3">Uncharacterized protein</fullName>
    </submittedName>
</protein>
<organism evidence="3 4">
    <name type="scientific">Actinocatenispora rupis</name>
    <dbReference type="NCBI Taxonomy" id="519421"/>
    <lineage>
        <taxon>Bacteria</taxon>
        <taxon>Bacillati</taxon>
        <taxon>Actinomycetota</taxon>
        <taxon>Actinomycetes</taxon>
        <taxon>Micromonosporales</taxon>
        <taxon>Micromonosporaceae</taxon>
        <taxon>Actinocatenispora</taxon>
    </lineage>
</organism>
<comment type="caution">
    <text evidence="3">The sequence shown here is derived from an EMBL/GenBank/DDBJ whole genome shotgun (WGS) entry which is preliminary data.</text>
</comment>
<keyword evidence="2" id="KW-0812">Transmembrane</keyword>
<evidence type="ECO:0000256" key="2">
    <source>
        <dbReference type="SAM" id="Phobius"/>
    </source>
</evidence>